<evidence type="ECO:0000313" key="1">
    <source>
        <dbReference type="EMBL" id="KID49111.1"/>
    </source>
</evidence>
<reference evidence="1 2" key="1">
    <citation type="submission" date="2013-08" db="EMBL/GenBank/DDBJ databases">
        <title>An opportunistic ruminal bacterium that causes liver abscesses in cattle.</title>
        <authorList>
            <person name="Benahmed F.H."/>
            <person name="Rasmussen M."/>
            <person name="Harbottle H."/>
            <person name="Soppet D."/>
            <person name="Nagaraja T.G."/>
            <person name="Davidson M."/>
        </authorList>
    </citation>
    <scope>NUCLEOTIDE SEQUENCE [LARGE SCALE GENOMIC DNA]</scope>
    <source>
        <strain evidence="1 2">B35</strain>
    </source>
</reference>
<comment type="caution">
    <text evidence="1">The sequence shown here is derived from an EMBL/GenBank/DDBJ whole genome shotgun (WGS) entry which is preliminary data.</text>
</comment>
<dbReference type="Proteomes" id="UP000031184">
    <property type="component" value="Unassembled WGS sequence"/>
</dbReference>
<sequence length="46" mass="5630">MKGSMEQKKEHMKVNREEIFRLLEEGKKVTREQISDILDRARRKEK</sequence>
<accession>A0A0B4EIB0</accession>
<protein>
    <submittedName>
        <fullName evidence="1">Uncharacterized protein</fullName>
    </submittedName>
</protein>
<organism evidence="1 2">
    <name type="scientific">Fusobacterium necrophorum subsp. funduliforme B35</name>
    <dbReference type="NCBI Taxonomy" id="1226633"/>
    <lineage>
        <taxon>Bacteria</taxon>
        <taxon>Fusobacteriati</taxon>
        <taxon>Fusobacteriota</taxon>
        <taxon>Fusobacteriia</taxon>
        <taxon>Fusobacteriales</taxon>
        <taxon>Fusobacteriaceae</taxon>
        <taxon>Fusobacterium</taxon>
    </lineage>
</organism>
<dbReference type="EMBL" id="AUZI01000016">
    <property type="protein sequence ID" value="KID49111.1"/>
    <property type="molecule type" value="Genomic_DNA"/>
</dbReference>
<name>A0A0B4EIB0_9FUSO</name>
<proteinExistence type="predicted"/>
<gene>
    <name evidence="1" type="ORF">C095_06680</name>
</gene>
<evidence type="ECO:0000313" key="2">
    <source>
        <dbReference type="Proteomes" id="UP000031184"/>
    </source>
</evidence>
<dbReference type="AlphaFoldDB" id="A0A0B4EIB0"/>
<dbReference type="PATRIC" id="fig|1226633.4.peg.1346"/>